<dbReference type="Pfam" id="PF04927">
    <property type="entry name" value="SMP"/>
    <property type="match status" value="1"/>
</dbReference>
<evidence type="ECO:0000313" key="2">
    <source>
        <dbReference type="EMBL" id="CAA3007530.1"/>
    </source>
</evidence>
<sequence length="119" mass="12968">MSAELRNDPNLTAHLGGVAATVAAAARINEKSYALLVELDFARTAAAFRLPSLSSVSRRCHRSQPINGVISCRYFAMERGEENIYLFSLAGSALSYATTNYVLNSCAERKVFKTPSSFN</sequence>
<protein>
    <recommendedName>
        <fullName evidence="1">SMP domain-containing protein</fullName>
    </recommendedName>
</protein>
<dbReference type="InterPro" id="IPR007011">
    <property type="entry name" value="LEA_SMP_dom"/>
</dbReference>
<dbReference type="EMBL" id="CACTIH010007277">
    <property type="protein sequence ID" value="CAA3007530.1"/>
    <property type="molecule type" value="Genomic_DNA"/>
</dbReference>
<proteinExistence type="predicted"/>
<name>A0A8S0TNG1_OLEEU</name>
<organism evidence="2 3">
    <name type="scientific">Olea europaea subsp. europaea</name>
    <dbReference type="NCBI Taxonomy" id="158383"/>
    <lineage>
        <taxon>Eukaryota</taxon>
        <taxon>Viridiplantae</taxon>
        <taxon>Streptophyta</taxon>
        <taxon>Embryophyta</taxon>
        <taxon>Tracheophyta</taxon>
        <taxon>Spermatophyta</taxon>
        <taxon>Magnoliopsida</taxon>
        <taxon>eudicotyledons</taxon>
        <taxon>Gunneridae</taxon>
        <taxon>Pentapetalae</taxon>
        <taxon>asterids</taxon>
        <taxon>lamiids</taxon>
        <taxon>Lamiales</taxon>
        <taxon>Oleaceae</taxon>
        <taxon>Oleeae</taxon>
        <taxon>Olea</taxon>
    </lineage>
</organism>
<reference evidence="2 3" key="1">
    <citation type="submission" date="2019-12" db="EMBL/GenBank/DDBJ databases">
        <authorList>
            <person name="Alioto T."/>
            <person name="Alioto T."/>
            <person name="Gomez Garrido J."/>
        </authorList>
    </citation>
    <scope>NUCLEOTIDE SEQUENCE [LARGE SCALE GENOMIC DNA]</scope>
</reference>
<dbReference type="AlphaFoldDB" id="A0A8S0TNG1"/>
<gene>
    <name evidence="2" type="ORF">OLEA9_A092027</name>
</gene>
<accession>A0A8S0TNG1</accession>
<dbReference type="Gramene" id="OE9A092027T1">
    <property type="protein sequence ID" value="OE9A092027C1"/>
    <property type="gene ID" value="OE9A092027"/>
</dbReference>
<keyword evidence="3" id="KW-1185">Reference proteome</keyword>
<dbReference type="Proteomes" id="UP000594638">
    <property type="component" value="Unassembled WGS sequence"/>
</dbReference>
<comment type="caution">
    <text evidence="2">The sequence shown here is derived from an EMBL/GenBank/DDBJ whole genome shotgun (WGS) entry which is preliminary data.</text>
</comment>
<evidence type="ECO:0000259" key="1">
    <source>
        <dbReference type="Pfam" id="PF04927"/>
    </source>
</evidence>
<feature type="domain" description="SMP" evidence="1">
    <location>
        <begin position="2"/>
        <end position="31"/>
    </location>
</feature>
<evidence type="ECO:0000313" key="3">
    <source>
        <dbReference type="Proteomes" id="UP000594638"/>
    </source>
</evidence>